<dbReference type="Proteomes" id="UP000808914">
    <property type="component" value="Unassembled WGS sequence"/>
</dbReference>
<feature type="chain" id="PRO_5045285382" evidence="1">
    <location>
        <begin position="20"/>
        <end position="334"/>
    </location>
</feature>
<comment type="caution">
    <text evidence="2">The sequence shown here is derived from an EMBL/GenBank/DDBJ whole genome shotgun (WGS) entry which is preliminary data.</text>
</comment>
<dbReference type="PROSITE" id="PS51257">
    <property type="entry name" value="PROKAR_LIPOPROTEIN"/>
    <property type="match status" value="1"/>
</dbReference>
<evidence type="ECO:0000313" key="3">
    <source>
        <dbReference type="Proteomes" id="UP000808914"/>
    </source>
</evidence>
<dbReference type="PANTHER" id="PTHR37507">
    <property type="entry name" value="SPORULATION PROTEIN YDCC"/>
    <property type="match status" value="1"/>
</dbReference>
<feature type="signal peptide" evidence="1">
    <location>
        <begin position="1"/>
        <end position="19"/>
    </location>
</feature>
<dbReference type="InterPro" id="IPR029046">
    <property type="entry name" value="LolA/LolB/LppX"/>
</dbReference>
<sequence>MKKTLAMLLLGIMFLVVLAGCGEKSQKHVVSDLGKKMEDMQGYKTKAVMTFMHGSKKQSYHAEIWYKKPSYYKVVLQDNKKENKQMIIRNNDGVFVLTPALNKSYRFESDWPNNRSQFYLYQSLAKDILNDESATFESKDDKYIFKTKTNYPTKDLSNQKIALLKKDLTPKSVQVMDRDMNVIVDVNFKDFKMNPAFGKDDFDVKKNMTAAKLETPTMAASHQEFKVSYPTVKLPNTKLSVMKPEVTNHQKKFVIKYKGDKAYTLIETKSDVAPTSKPVMEMGEPVNLGFTIGTMTDHSLSWSYEGMDYYLASSKLTGEEMQDIARSTNGMLTK</sequence>
<name>A0ABS2PXA6_9BACL</name>
<dbReference type="EMBL" id="JAFBER010000003">
    <property type="protein sequence ID" value="MBM7644671.1"/>
    <property type="molecule type" value="Genomic_DNA"/>
</dbReference>
<dbReference type="Gene3D" id="2.50.20.10">
    <property type="entry name" value="Lipoprotein localisation LolA/LolB/LppX"/>
    <property type="match status" value="1"/>
</dbReference>
<protein>
    <submittedName>
        <fullName evidence="2">Outer membrane lipoprotein-sorting protein</fullName>
    </submittedName>
</protein>
<dbReference type="SUPFAM" id="SSF89392">
    <property type="entry name" value="Prokaryotic lipoproteins and lipoprotein localization factors"/>
    <property type="match status" value="1"/>
</dbReference>
<gene>
    <name evidence="2" type="ORF">JOD45_000864</name>
</gene>
<evidence type="ECO:0000256" key="1">
    <source>
        <dbReference type="SAM" id="SignalP"/>
    </source>
</evidence>
<dbReference type="InterPro" id="IPR052944">
    <property type="entry name" value="Sporulation_related"/>
</dbReference>
<keyword evidence="3" id="KW-1185">Reference proteome</keyword>
<keyword evidence="2" id="KW-0449">Lipoprotein</keyword>
<accession>A0ABS2PXA6</accession>
<proteinExistence type="predicted"/>
<dbReference type="RefSeq" id="WP_205002618.1">
    <property type="nucleotide sequence ID" value="NZ_JAFBER010000003.1"/>
</dbReference>
<organism evidence="2 3">
    <name type="scientific">Scopulibacillus daqui</name>
    <dbReference type="NCBI Taxonomy" id="1469162"/>
    <lineage>
        <taxon>Bacteria</taxon>
        <taxon>Bacillati</taxon>
        <taxon>Bacillota</taxon>
        <taxon>Bacilli</taxon>
        <taxon>Bacillales</taxon>
        <taxon>Sporolactobacillaceae</taxon>
        <taxon>Scopulibacillus</taxon>
    </lineage>
</organism>
<dbReference type="PANTHER" id="PTHR37507:SF2">
    <property type="entry name" value="SPORULATION PROTEIN YDCC"/>
    <property type="match status" value="1"/>
</dbReference>
<evidence type="ECO:0000313" key="2">
    <source>
        <dbReference type="EMBL" id="MBM7644671.1"/>
    </source>
</evidence>
<keyword evidence="1" id="KW-0732">Signal</keyword>
<reference evidence="2 3" key="1">
    <citation type="submission" date="2021-01" db="EMBL/GenBank/DDBJ databases">
        <title>Genomic Encyclopedia of Type Strains, Phase IV (KMG-IV): sequencing the most valuable type-strain genomes for metagenomic binning, comparative biology and taxonomic classification.</title>
        <authorList>
            <person name="Goeker M."/>
        </authorList>
    </citation>
    <scope>NUCLEOTIDE SEQUENCE [LARGE SCALE GENOMIC DNA]</scope>
    <source>
        <strain evidence="2 3">DSM 28236</strain>
    </source>
</reference>